<accession>A0A388K9N0</accession>
<dbReference type="EMBL" id="BFEA01000078">
    <property type="protein sequence ID" value="GBG66772.1"/>
    <property type="molecule type" value="Genomic_DNA"/>
</dbReference>
<dbReference type="OrthoDB" id="5599163at2759"/>
<dbReference type="Gramene" id="GBG66772">
    <property type="protein sequence ID" value="GBG66772"/>
    <property type="gene ID" value="CBR_g68758"/>
</dbReference>
<feature type="compositionally biased region" description="Basic and acidic residues" evidence="1">
    <location>
        <begin position="441"/>
        <end position="461"/>
    </location>
</feature>
<evidence type="ECO:0000256" key="1">
    <source>
        <dbReference type="SAM" id="MobiDB-lite"/>
    </source>
</evidence>
<feature type="compositionally biased region" description="Basic and acidic residues" evidence="1">
    <location>
        <begin position="347"/>
        <end position="362"/>
    </location>
</feature>
<feature type="compositionally biased region" description="Basic and acidic residues" evidence="1">
    <location>
        <begin position="515"/>
        <end position="532"/>
    </location>
</feature>
<reference evidence="2 3" key="1">
    <citation type="journal article" date="2018" name="Cell">
        <title>The Chara Genome: Secondary Complexity and Implications for Plant Terrestrialization.</title>
        <authorList>
            <person name="Nishiyama T."/>
            <person name="Sakayama H."/>
            <person name="Vries J.D."/>
            <person name="Buschmann H."/>
            <person name="Saint-Marcoux D."/>
            <person name="Ullrich K.K."/>
            <person name="Haas F.B."/>
            <person name="Vanderstraeten L."/>
            <person name="Becker D."/>
            <person name="Lang D."/>
            <person name="Vosolsobe S."/>
            <person name="Rombauts S."/>
            <person name="Wilhelmsson P.K.I."/>
            <person name="Janitza P."/>
            <person name="Kern R."/>
            <person name="Heyl A."/>
            <person name="Rumpler F."/>
            <person name="Villalobos L.I.A.C."/>
            <person name="Clay J.M."/>
            <person name="Skokan R."/>
            <person name="Toyoda A."/>
            <person name="Suzuki Y."/>
            <person name="Kagoshima H."/>
            <person name="Schijlen E."/>
            <person name="Tajeshwar N."/>
            <person name="Catarino B."/>
            <person name="Hetherington A.J."/>
            <person name="Saltykova A."/>
            <person name="Bonnot C."/>
            <person name="Breuninger H."/>
            <person name="Symeonidi A."/>
            <person name="Radhakrishnan G.V."/>
            <person name="Van Nieuwerburgh F."/>
            <person name="Deforce D."/>
            <person name="Chang C."/>
            <person name="Karol K.G."/>
            <person name="Hedrich R."/>
            <person name="Ulvskov P."/>
            <person name="Glockner G."/>
            <person name="Delwiche C.F."/>
            <person name="Petrasek J."/>
            <person name="Van de Peer Y."/>
            <person name="Friml J."/>
            <person name="Beilby M."/>
            <person name="Dolan L."/>
            <person name="Kohara Y."/>
            <person name="Sugano S."/>
            <person name="Fujiyama A."/>
            <person name="Delaux P.-M."/>
            <person name="Quint M."/>
            <person name="TheiBen G."/>
            <person name="Hagemann M."/>
            <person name="Harholt J."/>
            <person name="Dunand C."/>
            <person name="Zachgo S."/>
            <person name="Langdale J."/>
            <person name="Maumus F."/>
            <person name="Straeten D.V.D."/>
            <person name="Gould S.B."/>
            <person name="Rensing S.A."/>
        </authorList>
    </citation>
    <scope>NUCLEOTIDE SEQUENCE [LARGE SCALE GENOMIC DNA]</scope>
    <source>
        <strain evidence="2 3">S276</strain>
    </source>
</reference>
<feature type="region of interest" description="Disordered" evidence="1">
    <location>
        <begin position="378"/>
        <end position="398"/>
    </location>
</feature>
<dbReference type="AlphaFoldDB" id="A0A388K9N0"/>
<feature type="region of interest" description="Disordered" evidence="1">
    <location>
        <begin position="438"/>
        <end position="601"/>
    </location>
</feature>
<feature type="compositionally biased region" description="Basic and acidic residues" evidence="1">
    <location>
        <begin position="760"/>
        <end position="776"/>
    </location>
</feature>
<organism evidence="2 3">
    <name type="scientific">Chara braunii</name>
    <name type="common">Braun's stonewort</name>
    <dbReference type="NCBI Taxonomy" id="69332"/>
    <lineage>
        <taxon>Eukaryota</taxon>
        <taxon>Viridiplantae</taxon>
        <taxon>Streptophyta</taxon>
        <taxon>Charophyceae</taxon>
        <taxon>Charales</taxon>
        <taxon>Characeae</taxon>
        <taxon>Chara</taxon>
    </lineage>
</organism>
<evidence type="ECO:0000313" key="3">
    <source>
        <dbReference type="Proteomes" id="UP000265515"/>
    </source>
</evidence>
<feature type="compositionally biased region" description="Low complexity" evidence="1">
    <location>
        <begin position="706"/>
        <end position="715"/>
    </location>
</feature>
<keyword evidence="3" id="KW-1185">Reference proteome</keyword>
<comment type="caution">
    <text evidence="2">The sequence shown here is derived from an EMBL/GenBank/DDBJ whole genome shotgun (WGS) entry which is preliminary data.</text>
</comment>
<sequence>MVDKLLKGHNNLMNLKDILASAPRLRDELKRRLSRRLVPNIHLSTILPREIEWTEAGTRMDWKCVACGLVDLKVRDQPSIAMVDTGAEMNIIRERDATNATMLGLEVDHSDHGVLHGANCKAFFCGTASNGMVEIGRGSQRRYKTIDKKCRPIPVLVTEDEEAYYERERERGLIRRMREHAQAGPCRINDENKEGLIIGEFGFLSPHERTLMVETMKRRHCAYAFNDDESGRLDVDKIPMIRIHTVPHEPWNLRGARYLNPDEERKVVDYLDEKMRTHVADYSSGLYALLWFCFIKPNVTLRPIGLVADPTVPLVAVSRLLCRQIKRPREPAPGEAGLTRERRRAPAQREDEPAGPAPKEESFPACGLQAVEFRRITSEELRPPSPSPSGQELDIPGETPFRSLATHLDVSWWEASRLGEGSTDPVRYVPLEEPLDLETETDMRDRGGPHDPEMASERPDPVRPQVEEVITVGDDTPACTPVPEPAQRSWPEGVPEPDSEEVLELPPETAATPEQEAKMEDQGACERARVEVLPDLPSATHATESQAEMEASGIEPTPPVDPKTSEERIDELWARYESQRDAARQRSRETGQADEEAGELREMGDLVFSATRIAIERVDRRICEMTGRGKQASLSRGAAAEAPRQAEPMGEVPPDTAKEEGGTLESLMAMSTERRGSRLRELAAAMGIGTPQERPQRLDTPDYAPGLGELGAELGSWAIGTDSGGPDSGRQQQQEVMSEPAAVAGSQLSGLCGDVVATERPQEEGSRETDTPDHEPVSTAVRGGEGA</sequence>
<evidence type="ECO:0008006" key="4">
    <source>
        <dbReference type="Google" id="ProtNLM"/>
    </source>
</evidence>
<proteinExistence type="predicted"/>
<protein>
    <recommendedName>
        <fullName evidence="4">Peptidase A2 domain-containing protein</fullName>
    </recommendedName>
</protein>
<feature type="compositionally biased region" description="Basic and acidic residues" evidence="1">
    <location>
        <begin position="563"/>
        <end position="591"/>
    </location>
</feature>
<feature type="region of interest" description="Disordered" evidence="1">
    <location>
        <begin position="328"/>
        <end position="364"/>
    </location>
</feature>
<evidence type="ECO:0000313" key="2">
    <source>
        <dbReference type="EMBL" id="GBG66772.1"/>
    </source>
</evidence>
<gene>
    <name evidence="2" type="ORF">CBR_g68758</name>
</gene>
<dbReference type="Proteomes" id="UP000265515">
    <property type="component" value="Unassembled WGS sequence"/>
</dbReference>
<feature type="region of interest" description="Disordered" evidence="1">
    <location>
        <begin position="687"/>
        <end position="787"/>
    </location>
</feature>
<name>A0A388K9N0_CHABU</name>
<feature type="region of interest" description="Disordered" evidence="1">
    <location>
        <begin position="627"/>
        <end position="662"/>
    </location>
</feature>